<evidence type="ECO:0000256" key="2">
    <source>
        <dbReference type="SAM" id="Phobius"/>
    </source>
</evidence>
<accession>A0A7Y0KC69</accession>
<gene>
    <name evidence="3" type="ORF">HHU08_22410</name>
</gene>
<keyword evidence="3" id="KW-0240">DNA-directed RNA polymerase</keyword>
<keyword evidence="2" id="KW-1133">Transmembrane helix</keyword>
<dbReference type="AlphaFoldDB" id="A0A7Y0KC69"/>
<organism evidence="3 4">
    <name type="scientific">Niallia alba</name>
    <dbReference type="NCBI Taxonomy" id="2729105"/>
    <lineage>
        <taxon>Bacteria</taxon>
        <taxon>Bacillati</taxon>
        <taxon>Bacillota</taxon>
        <taxon>Bacilli</taxon>
        <taxon>Bacillales</taxon>
        <taxon>Bacillaceae</taxon>
        <taxon>Niallia</taxon>
    </lineage>
</organism>
<comment type="caution">
    <text evidence="3">The sequence shown here is derived from an EMBL/GenBank/DDBJ whole genome shotgun (WGS) entry which is preliminary data.</text>
</comment>
<keyword evidence="3" id="KW-0804">Transcription</keyword>
<evidence type="ECO:0000256" key="1">
    <source>
        <dbReference type="SAM" id="MobiDB-lite"/>
    </source>
</evidence>
<dbReference type="EMBL" id="JABBPK010000001">
    <property type="protein sequence ID" value="NMO79686.1"/>
    <property type="molecule type" value="Genomic_DNA"/>
</dbReference>
<keyword evidence="2" id="KW-0812">Transmembrane</keyword>
<feature type="compositionally biased region" description="Polar residues" evidence="1">
    <location>
        <begin position="1"/>
        <end position="10"/>
    </location>
</feature>
<dbReference type="GO" id="GO:0000428">
    <property type="term" value="C:DNA-directed RNA polymerase complex"/>
    <property type="evidence" value="ECO:0007669"/>
    <property type="project" value="UniProtKB-KW"/>
</dbReference>
<feature type="transmembrane region" description="Helical" evidence="2">
    <location>
        <begin position="44"/>
        <end position="70"/>
    </location>
</feature>
<dbReference type="Proteomes" id="UP000588491">
    <property type="component" value="Unassembled WGS sequence"/>
</dbReference>
<proteinExistence type="predicted"/>
<evidence type="ECO:0000313" key="3">
    <source>
        <dbReference type="EMBL" id="NMO79686.1"/>
    </source>
</evidence>
<name>A0A7Y0KC69_9BACI</name>
<keyword evidence="2" id="KW-0472">Membrane</keyword>
<keyword evidence="4" id="KW-1185">Reference proteome</keyword>
<protein>
    <submittedName>
        <fullName evidence="3">DNA-directed RNA polymerase subunit beta</fullName>
    </submittedName>
</protein>
<dbReference type="Pfam" id="PF11772">
    <property type="entry name" value="EpuA"/>
    <property type="match status" value="1"/>
</dbReference>
<feature type="compositionally biased region" description="Basic and acidic residues" evidence="1">
    <location>
        <begin position="11"/>
        <end position="27"/>
    </location>
</feature>
<reference evidence="3 4" key="1">
    <citation type="submission" date="2020-04" db="EMBL/GenBank/DDBJ databases">
        <title>Bacillus sp. UniB3 isolated from commercial digestive syrup.</title>
        <authorList>
            <person name="Thorat V."/>
            <person name="Kirdat K."/>
            <person name="Tiwarekar B."/>
            <person name="Yadav A."/>
        </authorList>
    </citation>
    <scope>NUCLEOTIDE SEQUENCE [LARGE SCALE GENOMIC DNA]</scope>
    <source>
        <strain evidence="3 4">UniB3</strain>
    </source>
</reference>
<dbReference type="InterPro" id="IPR024596">
    <property type="entry name" value="RNApol_su_b/EpuA"/>
</dbReference>
<feature type="region of interest" description="Disordered" evidence="1">
    <location>
        <begin position="1"/>
        <end position="33"/>
    </location>
</feature>
<sequence length="94" mass="10809">MALNSSSQEMVKTREEFKEEKKEKQNTEEMASPKRKIRVRLFPIWLRIIVIILIMAVSVLAGAIVGYSVMGDGRVNDTFKNETWAHISNLINEE</sequence>
<evidence type="ECO:0000313" key="4">
    <source>
        <dbReference type="Proteomes" id="UP000588491"/>
    </source>
</evidence>